<proteinExistence type="predicted"/>
<dbReference type="Proteomes" id="UP001500454">
    <property type="component" value="Unassembled WGS sequence"/>
</dbReference>
<organism evidence="2 3">
    <name type="scientific">Hymenobacter koreensis</name>
    <dbReference type="NCBI Taxonomy" id="1084523"/>
    <lineage>
        <taxon>Bacteria</taxon>
        <taxon>Pseudomonadati</taxon>
        <taxon>Bacteroidota</taxon>
        <taxon>Cytophagia</taxon>
        <taxon>Cytophagales</taxon>
        <taxon>Hymenobacteraceae</taxon>
        <taxon>Hymenobacter</taxon>
    </lineage>
</organism>
<reference evidence="3" key="1">
    <citation type="journal article" date="2019" name="Int. J. Syst. Evol. Microbiol.">
        <title>The Global Catalogue of Microorganisms (GCM) 10K type strain sequencing project: providing services to taxonomists for standard genome sequencing and annotation.</title>
        <authorList>
            <consortium name="The Broad Institute Genomics Platform"/>
            <consortium name="The Broad Institute Genome Sequencing Center for Infectious Disease"/>
            <person name="Wu L."/>
            <person name="Ma J."/>
        </authorList>
    </citation>
    <scope>NUCLEOTIDE SEQUENCE [LARGE SCALE GENOMIC DNA]</scope>
    <source>
        <strain evidence="3">JCM 17924</strain>
    </source>
</reference>
<accession>A0ABP8JM05</accession>
<dbReference type="RefSeq" id="WP_345227769.1">
    <property type="nucleotide sequence ID" value="NZ_BAABHA010000015.1"/>
</dbReference>
<dbReference type="EMBL" id="BAABHA010000015">
    <property type="protein sequence ID" value="GAA4392846.1"/>
    <property type="molecule type" value="Genomic_DNA"/>
</dbReference>
<evidence type="ECO:0000256" key="1">
    <source>
        <dbReference type="SAM" id="SignalP"/>
    </source>
</evidence>
<feature type="signal peptide" evidence="1">
    <location>
        <begin position="1"/>
        <end position="20"/>
    </location>
</feature>
<feature type="chain" id="PRO_5046457824" evidence="1">
    <location>
        <begin position="21"/>
        <end position="167"/>
    </location>
</feature>
<name>A0ABP8JM05_9BACT</name>
<keyword evidence="1" id="KW-0732">Signal</keyword>
<evidence type="ECO:0000313" key="2">
    <source>
        <dbReference type="EMBL" id="GAA4392846.1"/>
    </source>
</evidence>
<keyword evidence="3" id="KW-1185">Reference proteome</keyword>
<gene>
    <name evidence="2" type="ORF">GCM10023186_43810</name>
</gene>
<sequence length="167" mass="18671">MKNILLLLAAAFCLSTAAQAQAPAAETKALMLHINKLMRDPAKPKQEIRLDMNGCHATQTIRDNDASNVQTSAPISVSYNKGGEAGWSAKVADGKFEMTLDFEWREVESLSYFRKDDKDDAPYKVKIKRMRKGSSTNFELPLHTTDERVVRDVVARLEKVRQQCGGN</sequence>
<comment type="caution">
    <text evidence="2">The sequence shown here is derived from an EMBL/GenBank/DDBJ whole genome shotgun (WGS) entry which is preliminary data.</text>
</comment>
<protein>
    <submittedName>
        <fullName evidence="2">Uncharacterized protein</fullName>
    </submittedName>
</protein>
<evidence type="ECO:0000313" key="3">
    <source>
        <dbReference type="Proteomes" id="UP001500454"/>
    </source>
</evidence>